<evidence type="ECO:0000256" key="8">
    <source>
        <dbReference type="ARBA" id="ARBA00022962"/>
    </source>
</evidence>
<dbReference type="PRINTS" id="PR00097">
    <property type="entry name" value="ANTSNTHASEII"/>
</dbReference>
<comment type="pathway">
    <text evidence="1">Purine metabolism; GMP biosynthesis; GMP from XMP (L-Gln route): step 1/1.</text>
</comment>
<dbReference type="PROSITE" id="PS51273">
    <property type="entry name" value="GATASE_TYPE_1"/>
    <property type="match status" value="1"/>
</dbReference>
<dbReference type="NCBIfam" id="TIGR00888">
    <property type="entry name" value="guaA_Nterm"/>
    <property type="match status" value="1"/>
</dbReference>
<dbReference type="SUPFAM" id="SSF52402">
    <property type="entry name" value="Adenine nucleotide alpha hydrolases-like"/>
    <property type="match status" value="1"/>
</dbReference>
<reference evidence="10" key="1">
    <citation type="submission" date="2016-10" db="EMBL/GenBank/DDBJ databases">
        <title>Sequence of Gallionella enrichment culture.</title>
        <authorList>
            <person name="Poehlein A."/>
            <person name="Muehling M."/>
            <person name="Daniel R."/>
        </authorList>
    </citation>
    <scope>NUCLEOTIDE SEQUENCE</scope>
</reference>
<evidence type="ECO:0000256" key="2">
    <source>
        <dbReference type="ARBA" id="ARBA00012746"/>
    </source>
</evidence>
<dbReference type="PROSITE" id="PS51553">
    <property type="entry name" value="GMPS_ATP_PPASE"/>
    <property type="match status" value="1"/>
</dbReference>
<dbReference type="InterPro" id="IPR001674">
    <property type="entry name" value="GMP_synth_C"/>
</dbReference>
<dbReference type="NCBIfam" id="NF000848">
    <property type="entry name" value="PRK00074.1"/>
    <property type="match status" value="1"/>
</dbReference>
<keyword evidence="4" id="KW-0547">Nucleotide-binding</keyword>
<dbReference type="Gene3D" id="3.30.300.10">
    <property type="match status" value="1"/>
</dbReference>
<dbReference type="PANTHER" id="PTHR11922:SF2">
    <property type="entry name" value="GMP SYNTHASE [GLUTAMINE-HYDROLYZING]"/>
    <property type="match status" value="1"/>
</dbReference>
<dbReference type="PANTHER" id="PTHR11922">
    <property type="entry name" value="GMP SYNTHASE-RELATED"/>
    <property type="match status" value="1"/>
</dbReference>
<accession>A0A1J5SG69</accession>
<dbReference type="SUPFAM" id="SSF54810">
    <property type="entry name" value="GMP synthetase C-terminal dimerisation domain"/>
    <property type="match status" value="1"/>
</dbReference>
<dbReference type="Pfam" id="PF00958">
    <property type="entry name" value="GMP_synt_C"/>
    <property type="match status" value="1"/>
</dbReference>
<dbReference type="InterPro" id="IPR029062">
    <property type="entry name" value="Class_I_gatase-like"/>
</dbReference>
<dbReference type="GO" id="GO:0003921">
    <property type="term" value="F:GMP synthase activity"/>
    <property type="evidence" value="ECO:0007669"/>
    <property type="project" value="InterPro"/>
</dbReference>
<name>A0A1J5SG69_9ZZZZ</name>
<keyword evidence="3 10" id="KW-0436">Ligase</keyword>
<dbReference type="PRINTS" id="PR00096">
    <property type="entry name" value="GATASE"/>
</dbReference>
<dbReference type="Pfam" id="PF00117">
    <property type="entry name" value="GATase"/>
    <property type="match status" value="1"/>
</dbReference>
<keyword evidence="8" id="KW-0315">Glutamine amidotransferase</keyword>
<dbReference type="NCBIfam" id="TIGR00884">
    <property type="entry name" value="guaA_Cterm"/>
    <property type="match status" value="1"/>
</dbReference>
<dbReference type="FunFam" id="3.40.50.620:FF:000001">
    <property type="entry name" value="GMP synthase [glutamine-hydrolyzing]"/>
    <property type="match status" value="1"/>
</dbReference>
<dbReference type="InterPro" id="IPR017926">
    <property type="entry name" value="GATASE"/>
</dbReference>
<comment type="caution">
    <text evidence="10">The sequence shown here is derived from an EMBL/GenBank/DDBJ whole genome shotgun (WGS) entry which is preliminary data.</text>
</comment>
<dbReference type="InterPro" id="IPR004739">
    <property type="entry name" value="GMP_synth_GATase"/>
</dbReference>
<gene>
    <name evidence="10" type="primary">guaA_6</name>
    <name evidence="10" type="ORF">GALL_148180</name>
</gene>
<dbReference type="HAMAP" id="MF_00344">
    <property type="entry name" value="GMP_synthase"/>
    <property type="match status" value="1"/>
</dbReference>
<dbReference type="AlphaFoldDB" id="A0A1J5SG69"/>
<keyword evidence="5" id="KW-0332">GMP biosynthesis</keyword>
<evidence type="ECO:0000256" key="3">
    <source>
        <dbReference type="ARBA" id="ARBA00022598"/>
    </source>
</evidence>
<dbReference type="InterPro" id="IPR014729">
    <property type="entry name" value="Rossmann-like_a/b/a_fold"/>
</dbReference>
<evidence type="ECO:0000256" key="5">
    <source>
        <dbReference type="ARBA" id="ARBA00022749"/>
    </source>
</evidence>
<dbReference type="GO" id="GO:0005829">
    <property type="term" value="C:cytosol"/>
    <property type="evidence" value="ECO:0007669"/>
    <property type="project" value="TreeGrafter"/>
</dbReference>
<feature type="domain" description="GMPS ATP-PPase" evidence="9">
    <location>
        <begin position="203"/>
        <end position="401"/>
    </location>
</feature>
<dbReference type="EC" id="6.3.5.2" evidence="2"/>
<keyword evidence="7" id="KW-0067">ATP-binding</keyword>
<dbReference type="PRINTS" id="PR00099">
    <property type="entry name" value="CPSGATASE"/>
</dbReference>
<keyword evidence="6" id="KW-0658">Purine biosynthesis</keyword>
<dbReference type="EMBL" id="MLJW01000069">
    <property type="protein sequence ID" value="OIR03040.1"/>
    <property type="molecule type" value="Genomic_DNA"/>
</dbReference>
<evidence type="ECO:0000259" key="9">
    <source>
        <dbReference type="PROSITE" id="PS51553"/>
    </source>
</evidence>
<dbReference type="FunFam" id="3.30.300.10:FF:000002">
    <property type="entry name" value="GMP synthase [glutamine-hydrolyzing]"/>
    <property type="match status" value="1"/>
</dbReference>
<dbReference type="Gene3D" id="3.40.50.880">
    <property type="match status" value="1"/>
</dbReference>
<dbReference type="Gene3D" id="3.40.50.620">
    <property type="entry name" value="HUPs"/>
    <property type="match status" value="1"/>
</dbReference>
<dbReference type="InterPro" id="IPR022310">
    <property type="entry name" value="NAD/GMP_synthase"/>
</dbReference>
<dbReference type="GO" id="GO:0005524">
    <property type="term" value="F:ATP binding"/>
    <property type="evidence" value="ECO:0007669"/>
    <property type="project" value="UniProtKB-KW"/>
</dbReference>
<proteinExistence type="inferred from homology"/>
<organism evidence="10">
    <name type="scientific">mine drainage metagenome</name>
    <dbReference type="NCBI Taxonomy" id="410659"/>
    <lineage>
        <taxon>unclassified sequences</taxon>
        <taxon>metagenomes</taxon>
        <taxon>ecological metagenomes</taxon>
    </lineage>
</organism>
<dbReference type="Pfam" id="PF02540">
    <property type="entry name" value="NAD_synthase"/>
    <property type="match status" value="1"/>
</dbReference>
<evidence type="ECO:0000256" key="6">
    <source>
        <dbReference type="ARBA" id="ARBA00022755"/>
    </source>
</evidence>
<evidence type="ECO:0000256" key="4">
    <source>
        <dbReference type="ARBA" id="ARBA00022741"/>
    </source>
</evidence>
<evidence type="ECO:0000256" key="1">
    <source>
        <dbReference type="ARBA" id="ARBA00005153"/>
    </source>
</evidence>
<dbReference type="InterPro" id="IPR022955">
    <property type="entry name" value="GMP_synthase"/>
</dbReference>
<dbReference type="CDD" id="cd01997">
    <property type="entry name" value="GMP_synthase_C"/>
    <property type="match status" value="1"/>
</dbReference>
<dbReference type="InterPro" id="IPR025777">
    <property type="entry name" value="GMPS_ATP_PPase_dom"/>
</dbReference>
<dbReference type="SUPFAM" id="SSF52317">
    <property type="entry name" value="Class I glutamine amidotransferase-like"/>
    <property type="match status" value="1"/>
</dbReference>
<protein>
    <recommendedName>
        <fullName evidence="2">GMP synthase (glutamine-hydrolyzing)</fullName>
        <ecNumber evidence="2">6.3.5.2</ecNumber>
    </recommendedName>
</protein>
<evidence type="ECO:0000256" key="7">
    <source>
        <dbReference type="ARBA" id="ARBA00022840"/>
    </source>
</evidence>
<dbReference type="UniPathway" id="UPA00189">
    <property type="reaction ID" value="UER00296"/>
</dbReference>
<sequence length="526" mass="58323">MHQKILILDFGSQYTQLIARRVREQQVYCELHPNDVSDAFIRAFNPQGIILSGGPNSVYEDETPRAPQAVFELGVPVLGICYGMQTMAFQLGGKVESGHQREFGYAEIRARGHSRLFEGIEDRANAEGHGLLDVWMSHGDKVTMLPPGFKVIASNDATPIAGMGDDNRHFYGVQFHPEVTHTLKGKDILARFVHDICGCGHDWNMPDYVAESVARIQQQIGGDQVILGLSGGVDSSVAAALIHRAIGEQLTCVFVDNGLLRLNEAEQVMLTFARNLGVKVVHVDASAQFMNHLSGIAEPEQKRKIIGREFIEVFQAEAKKLRESGTDAKWLAQGTIYPDVIESAVAQGGKRKAHTIKSHHNVGGLPETLHLKLLEPLRELFKDEVRELGLALGLAHEMVYRHPFPGPGLGVRILGEVKQEYADLLRRADAIFIDELRAADWYEKTSQAFAVFLPVKSVGVMGDGRTYEYVVALRAVQTQDFMTAQWAELPHALLGRVSNRIINEVRGINRVVYDISGKPPATIEWE</sequence>
<evidence type="ECO:0000313" key="10">
    <source>
        <dbReference type="EMBL" id="OIR03040.1"/>
    </source>
</evidence>
<dbReference type="FunFam" id="3.40.50.880:FF:000001">
    <property type="entry name" value="GMP synthase [glutamine-hydrolyzing]"/>
    <property type="match status" value="1"/>
</dbReference>
<dbReference type="CDD" id="cd01742">
    <property type="entry name" value="GATase1_GMP_Synthase"/>
    <property type="match status" value="1"/>
</dbReference>